<dbReference type="OrthoDB" id="7298600at2759"/>
<dbReference type="AlphaFoldDB" id="A0A8S4F030"/>
<name>A0A8S4F030_PLUXY</name>
<dbReference type="KEGG" id="pxy:105385561"/>
<accession>A0A8S4F030</accession>
<gene>
    <name evidence="3" type="ORF">PLXY2_LOCUS7399</name>
</gene>
<reference evidence="3" key="1">
    <citation type="submission" date="2020-11" db="EMBL/GenBank/DDBJ databases">
        <authorList>
            <person name="Whiteford S."/>
        </authorList>
    </citation>
    <scope>NUCLEOTIDE SEQUENCE</scope>
</reference>
<keyword evidence="2" id="KW-0472">Membrane</keyword>
<feature type="transmembrane region" description="Helical" evidence="2">
    <location>
        <begin position="83"/>
        <end position="104"/>
    </location>
</feature>
<evidence type="ECO:0000256" key="2">
    <source>
        <dbReference type="SAM" id="Phobius"/>
    </source>
</evidence>
<keyword evidence="4" id="KW-1185">Reference proteome</keyword>
<dbReference type="Proteomes" id="UP000653454">
    <property type="component" value="Unassembled WGS sequence"/>
</dbReference>
<evidence type="ECO:0000313" key="4">
    <source>
        <dbReference type="Proteomes" id="UP000653454"/>
    </source>
</evidence>
<evidence type="ECO:0000256" key="1">
    <source>
        <dbReference type="SAM" id="MobiDB-lite"/>
    </source>
</evidence>
<dbReference type="EMBL" id="CAJHNJ030000025">
    <property type="protein sequence ID" value="CAG9121789.1"/>
    <property type="molecule type" value="Genomic_DNA"/>
</dbReference>
<proteinExistence type="predicted"/>
<evidence type="ECO:0000313" key="3">
    <source>
        <dbReference type="EMBL" id="CAG9121789.1"/>
    </source>
</evidence>
<organism evidence="3 4">
    <name type="scientific">Plutella xylostella</name>
    <name type="common">Diamondback moth</name>
    <name type="synonym">Plutella maculipennis</name>
    <dbReference type="NCBI Taxonomy" id="51655"/>
    <lineage>
        <taxon>Eukaryota</taxon>
        <taxon>Metazoa</taxon>
        <taxon>Ecdysozoa</taxon>
        <taxon>Arthropoda</taxon>
        <taxon>Hexapoda</taxon>
        <taxon>Insecta</taxon>
        <taxon>Pterygota</taxon>
        <taxon>Neoptera</taxon>
        <taxon>Endopterygota</taxon>
        <taxon>Lepidoptera</taxon>
        <taxon>Glossata</taxon>
        <taxon>Ditrysia</taxon>
        <taxon>Yponomeutoidea</taxon>
        <taxon>Plutellidae</taxon>
        <taxon>Plutella</taxon>
    </lineage>
</organism>
<sequence>MASGDTTDPYIKKGRSSPPAMTERRPSGGNLPAKNSTYVYVNEAYSGELSSRGDLRTIQVEQPTGVVREQYWACAKWPRAQKFLAIAVAVLFGAVIGLVVSLVLKGRPALIVDFTRKAEA</sequence>
<comment type="caution">
    <text evidence="3">The sequence shown here is derived from an EMBL/GenBank/DDBJ whole genome shotgun (WGS) entry which is preliminary data.</text>
</comment>
<keyword evidence="2" id="KW-0812">Transmembrane</keyword>
<keyword evidence="2" id="KW-1133">Transmembrane helix</keyword>
<protein>
    <submittedName>
        <fullName evidence="3">(diamondback moth) hypothetical protein</fullName>
    </submittedName>
</protein>
<feature type="region of interest" description="Disordered" evidence="1">
    <location>
        <begin position="1"/>
        <end position="34"/>
    </location>
</feature>